<protein>
    <recommendedName>
        <fullName evidence="3">Protein containing DUF1703</fullName>
    </recommendedName>
</protein>
<proteinExistence type="predicted"/>
<name>A0A081C4K0_VECG1</name>
<gene>
    <name evidence="1" type="ORF">U27_06490</name>
</gene>
<organism evidence="1">
    <name type="scientific">Vecturithrix granuli</name>
    <dbReference type="NCBI Taxonomy" id="1499967"/>
    <lineage>
        <taxon>Bacteria</taxon>
        <taxon>Candidatus Moduliflexota</taxon>
        <taxon>Candidatus Vecturitrichia</taxon>
        <taxon>Candidatus Vecturitrichales</taxon>
        <taxon>Candidatus Vecturitrichaceae</taxon>
        <taxon>Candidatus Vecturithrix</taxon>
    </lineage>
</organism>
<evidence type="ECO:0000313" key="2">
    <source>
        <dbReference type="Proteomes" id="UP000030661"/>
    </source>
</evidence>
<reference evidence="1" key="1">
    <citation type="journal article" date="2015" name="PeerJ">
        <title>First genomic representation of candidate bacterial phylum KSB3 points to enhanced environmental sensing as a trigger of wastewater bulking.</title>
        <authorList>
            <person name="Sekiguchi Y."/>
            <person name="Ohashi A."/>
            <person name="Parks D.H."/>
            <person name="Yamauchi T."/>
            <person name="Tyson G.W."/>
            <person name="Hugenholtz P."/>
        </authorList>
    </citation>
    <scope>NUCLEOTIDE SEQUENCE [LARGE SCALE GENOMIC DNA]</scope>
</reference>
<evidence type="ECO:0000313" key="1">
    <source>
        <dbReference type="EMBL" id="GAK59505.1"/>
    </source>
</evidence>
<keyword evidence="2" id="KW-1185">Reference proteome</keyword>
<dbReference type="STRING" id="1499967.U27_06490"/>
<evidence type="ECO:0008006" key="3">
    <source>
        <dbReference type="Google" id="ProtNLM"/>
    </source>
</evidence>
<dbReference type="Pfam" id="PF08011">
    <property type="entry name" value="PDDEXK_9"/>
    <property type="match status" value="1"/>
</dbReference>
<dbReference type="EMBL" id="DF820470">
    <property type="protein sequence ID" value="GAK59505.1"/>
    <property type="molecule type" value="Genomic_DNA"/>
</dbReference>
<dbReference type="InterPro" id="IPR012547">
    <property type="entry name" value="PDDEXK_9"/>
</dbReference>
<accession>A0A081C4K0</accession>
<dbReference type="AlphaFoldDB" id="A0A081C4K0"/>
<dbReference type="HOGENOM" id="CLU_1718728_0_0_0"/>
<dbReference type="Proteomes" id="UP000030661">
    <property type="component" value="Unassembled WGS sequence"/>
</dbReference>
<sequence>MNGRIERLIELTERLLKGLSNRDYQQFDEKYIKVVMLSLLSDANIYIPHSEYEVCADGYVDLYLQAAFEPEHSAHYFFEIKYVKARAAKSVLQAKEQEGRQQLRTYCQSDIARRIPHLQAYLLVFRKDRCVRIIPGELSRPSMAGLKFETGD</sequence>